<reference evidence="1 2" key="1">
    <citation type="submission" date="2021-04" db="EMBL/GenBank/DDBJ databases">
        <authorList>
            <person name="Pira H."/>
            <person name="Risdian C."/>
            <person name="Wink J."/>
        </authorList>
    </citation>
    <scope>NUCLEOTIDE SEQUENCE [LARGE SCALE GENOMIC DNA]</scope>
    <source>
        <strain evidence="1 2">WH53</strain>
    </source>
</reference>
<gene>
    <name evidence="1" type="ORF">KCG35_19135</name>
</gene>
<proteinExistence type="predicted"/>
<accession>A0ABS5ZGK5</accession>
<organism evidence="1 2">
    <name type="scientific">Zooshikella harenae</name>
    <dbReference type="NCBI Taxonomy" id="2827238"/>
    <lineage>
        <taxon>Bacteria</taxon>
        <taxon>Pseudomonadati</taxon>
        <taxon>Pseudomonadota</taxon>
        <taxon>Gammaproteobacteria</taxon>
        <taxon>Oceanospirillales</taxon>
        <taxon>Zooshikellaceae</taxon>
        <taxon>Zooshikella</taxon>
    </lineage>
</organism>
<comment type="caution">
    <text evidence="1">The sequence shown here is derived from an EMBL/GenBank/DDBJ whole genome shotgun (WGS) entry which is preliminary data.</text>
</comment>
<dbReference type="EMBL" id="JAGSOY010000065">
    <property type="protein sequence ID" value="MBU2713186.1"/>
    <property type="molecule type" value="Genomic_DNA"/>
</dbReference>
<keyword evidence="2" id="KW-1185">Reference proteome</keyword>
<evidence type="ECO:0000313" key="1">
    <source>
        <dbReference type="EMBL" id="MBU2713186.1"/>
    </source>
</evidence>
<dbReference type="Proteomes" id="UP000690515">
    <property type="component" value="Unassembled WGS sequence"/>
</dbReference>
<protein>
    <recommendedName>
        <fullName evidence="3">DUF4178 domain-containing protein</fullName>
    </recommendedName>
</protein>
<name>A0ABS5ZGK5_9GAMM</name>
<dbReference type="RefSeq" id="WP_215821474.1">
    <property type="nucleotide sequence ID" value="NZ_JAGSOY010000065.1"/>
</dbReference>
<evidence type="ECO:0000313" key="2">
    <source>
        <dbReference type="Proteomes" id="UP000690515"/>
    </source>
</evidence>
<sequence>MDRIFQHNEGEVTELNGATFTTVKALIDDKDNNVYLLWLFDKTSKYWYRIFIDGIYCGVDQYLQDGSMNDEDDDISWQDHSNWFKGKSLSCAEVSFAGKVGDDIVLSMFFEDSEFRLICKFEAGSCRLEFA</sequence>
<evidence type="ECO:0008006" key="3">
    <source>
        <dbReference type="Google" id="ProtNLM"/>
    </source>
</evidence>